<sequence>MKDIARNPNYCTADQDAYEYFYERNGNICKDQSEFDGTYGLAVYNRTEQEKLEDEDSTFIEPKFAQVHTDKPIDEWIVSIGKHEGFIPGKEWVEVQEILDAIEDKYNRPHRATNALLSGLLYCPICGHRLNVFPESNRWTNGQPRFKYGCPNQRYKKSCTFKPIDGNRMDSFVLEKMATVADEASVYYTQILDTKMESLIRSDSNERDLASAKTKMEKIQADIAAQVRNMREADENIRSFIQADISQLSEELSKTRDLIVRLEDAKSSESKSAKGLGEIKKIIFSFPAFIESSAYEEKLSLLNTVIERIIILNHGNEQICHIFVKGTPKDKYDDFFVGGYLSPEFLTDTRKPQMCNRDRDSKCHPLGGRHPVAERVRAAHGGPGARGACRQGEDHERI</sequence>
<dbReference type="Gene3D" id="3.90.1750.20">
    <property type="entry name" value="Putative Large Serine Recombinase, Chain B, Domain 2"/>
    <property type="match status" value="1"/>
</dbReference>
<evidence type="ECO:0000313" key="5">
    <source>
        <dbReference type="Proteomes" id="UP000705508"/>
    </source>
</evidence>
<dbReference type="Proteomes" id="UP000705508">
    <property type="component" value="Unassembled WGS sequence"/>
</dbReference>
<proteinExistence type="predicted"/>
<dbReference type="InterPro" id="IPR050639">
    <property type="entry name" value="SSR_resolvase"/>
</dbReference>
<dbReference type="AlphaFoldDB" id="A0A939BGS4"/>
<comment type="caution">
    <text evidence="4">The sequence shown here is derived from an EMBL/GenBank/DDBJ whole genome shotgun (WGS) entry which is preliminary data.</text>
</comment>
<dbReference type="GO" id="GO:0000150">
    <property type="term" value="F:DNA strand exchange activity"/>
    <property type="evidence" value="ECO:0007669"/>
    <property type="project" value="TreeGrafter"/>
</dbReference>
<evidence type="ECO:0000313" key="4">
    <source>
        <dbReference type="EMBL" id="MBM6948011.1"/>
    </source>
</evidence>
<evidence type="ECO:0000256" key="2">
    <source>
        <dbReference type="SAM" id="MobiDB-lite"/>
    </source>
</evidence>
<evidence type="ECO:0000259" key="3">
    <source>
        <dbReference type="Pfam" id="PF13408"/>
    </source>
</evidence>
<evidence type="ECO:0000256" key="1">
    <source>
        <dbReference type="SAM" id="Coils"/>
    </source>
</evidence>
<accession>A0A939BGS4</accession>
<reference evidence="4" key="2">
    <citation type="journal article" date="2021" name="Sci. Rep.">
        <title>The distribution of antibiotic resistance genes in chicken gut microbiota commensals.</title>
        <authorList>
            <person name="Juricova H."/>
            <person name="Matiasovicova J."/>
            <person name="Kubasova T."/>
            <person name="Cejkova D."/>
            <person name="Rychlik I."/>
        </authorList>
    </citation>
    <scope>NUCLEOTIDE SEQUENCE</scope>
    <source>
        <strain evidence="4">An582</strain>
    </source>
</reference>
<feature type="coiled-coil region" evidence="1">
    <location>
        <begin position="209"/>
        <end position="265"/>
    </location>
</feature>
<keyword evidence="1" id="KW-0175">Coiled coil</keyword>
<dbReference type="EMBL" id="JACJKS010000005">
    <property type="protein sequence ID" value="MBM6948011.1"/>
    <property type="molecule type" value="Genomic_DNA"/>
</dbReference>
<protein>
    <submittedName>
        <fullName evidence="4">Recombinase zinc beta ribbon domain-containing protein</fullName>
    </submittedName>
</protein>
<feature type="region of interest" description="Disordered" evidence="2">
    <location>
        <begin position="378"/>
        <end position="398"/>
    </location>
</feature>
<dbReference type="PANTHER" id="PTHR30461:SF19">
    <property type="entry name" value="SITE-SPECIFIC RECOMBINASE RESOLVASE FAMILY"/>
    <property type="match status" value="1"/>
</dbReference>
<gene>
    <name evidence="4" type="ORF">H6A20_04945</name>
</gene>
<dbReference type="InterPro" id="IPR025827">
    <property type="entry name" value="Zn_ribbon_recom_dom"/>
</dbReference>
<organism evidence="4 5">
    <name type="scientific">Mordavella massiliensis</name>
    <dbReference type="NCBI Taxonomy" id="1871024"/>
    <lineage>
        <taxon>Bacteria</taxon>
        <taxon>Bacillati</taxon>
        <taxon>Bacillota</taxon>
        <taxon>Clostridia</taxon>
        <taxon>Eubacteriales</taxon>
        <taxon>Clostridiaceae</taxon>
        <taxon>Mordavella</taxon>
    </lineage>
</organism>
<dbReference type="InterPro" id="IPR038109">
    <property type="entry name" value="DNA_bind_recomb_sf"/>
</dbReference>
<name>A0A939BGS4_9CLOT</name>
<dbReference type="PANTHER" id="PTHR30461">
    <property type="entry name" value="DNA-INVERTASE FROM LAMBDOID PROPHAGE"/>
    <property type="match status" value="1"/>
</dbReference>
<dbReference type="Pfam" id="PF13408">
    <property type="entry name" value="Zn_ribbon_recom"/>
    <property type="match status" value="1"/>
</dbReference>
<feature type="domain" description="Recombinase zinc beta ribbon" evidence="3">
    <location>
        <begin position="116"/>
        <end position="177"/>
    </location>
</feature>
<reference evidence="4" key="1">
    <citation type="submission" date="2020-08" db="EMBL/GenBank/DDBJ databases">
        <authorList>
            <person name="Cejkova D."/>
            <person name="Kubasova T."/>
            <person name="Jahodarova E."/>
            <person name="Rychlik I."/>
        </authorList>
    </citation>
    <scope>NUCLEOTIDE SEQUENCE</scope>
    <source>
        <strain evidence="4">An582</strain>
    </source>
</reference>